<sequence>MTSPFAISCVMPTTVSRWWTIPLAIECWRNQTYRDSELIIVVDGPETLPNGDHISTLWASDLRIRYHYLVGERTLGAKWNIAIKHAAYPWVALWADDDWHGPTRLERTMAAVEPGIGAVADHTCLFHELHGERLTARYTYPWDDGDKIFRYVVSGTLAFDRKLGLDTPFPSIAKGSDDFFVYDLLKKTKTALLAQPPYFYVAMCHGNNTSSYIPRLQGFPDDFDSEFKDFDGDIAEVMGGDLAKYEAAFAQTC</sequence>
<name>A0A0F9QCD0_9ZZZZ</name>
<dbReference type="Gene3D" id="3.90.550.10">
    <property type="entry name" value="Spore Coat Polysaccharide Biosynthesis Protein SpsA, Chain A"/>
    <property type="match status" value="1"/>
</dbReference>
<gene>
    <name evidence="2" type="ORF">LCGC14_1112670</name>
</gene>
<dbReference type="CDD" id="cd00761">
    <property type="entry name" value="Glyco_tranf_GTA_type"/>
    <property type="match status" value="1"/>
</dbReference>
<feature type="domain" description="Glycosyltransferase 2-like" evidence="1">
    <location>
        <begin position="8"/>
        <end position="114"/>
    </location>
</feature>
<dbReference type="Pfam" id="PF00535">
    <property type="entry name" value="Glycos_transf_2"/>
    <property type="match status" value="1"/>
</dbReference>
<evidence type="ECO:0000259" key="1">
    <source>
        <dbReference type="Pfam" id="PF00535"/>
    </source>
</evidence>
<organism evidence="2">
    <name type="scientific">marine sediment metagenome</name>
    <dbReference type="NCBI Taxonomy" id="412755"/>
    <lineage>
        <taxon>unclassified sequences</taxon>
        <taxon>metagenomes</taxon>
        <taxon>ecological metagenomes</taxon>
    </lineage>
</organism>
<protein>
    <recommendedName>
        <fullName evidence="1">Glycosyltransferase 2-like domain-containing protein</fullName>
    </recommendedName>
</protein>
<proteinExistence type="predicted"/>
<evidence type="ECO:0000313" key="2">
    <source>
        <dbReference type="EMBL" id="KKN02938.1"/>
    </source>
</evidence>
<dbReference type="EMBL" id="LAZR01005090">
    <property type="protein sequence ID" value="KKN02938.1"/>
    <property type="molecule type" value="Genomic_DNA"/>
</dbReference>
<accession>A0A0F9QCD0</accession>
<dbReference type="InterPro" id="IPR029044">
    <property type="entry name" value="Nucleotide-diphossugar_trans"/>
</dbReference>
<comment type="caution">
    <text evidence="2">The sequence shown here is derived from an EMBL/GenBank/DDBJ whole genome shotgun (WGS) entry which is preliminary data.</text>
</comment>
<dbReference type="SUPFAM" id="SSF53448">
    <property type="entry name" value="Nucleotide-diphospho-sugar transferases"/>
    <property type="match status" value="1"/>
</dbReference>
<dbReference type="InterPro" id="IPR001173">
    <property type="entry name" value="Glyco_trans_2-like"/>
</dbReference>
<dbReference type="AlphaFoldDB" id="A0A0F9QCD0"/>
<reference evidence="2" key="1">
    <citation type="journal article" date="2015" name="Nature">
        <title>Complex archaea that bridge the gap between prokaryotes and eukaryotes.</title>
        <authorList>
            <person name="Spang A."/>
            <person name="Saw J.H."/>
            <person name="Jorgensen S.L."/>
            <person name="Zaremba-Niedzwiedzka K."/>
            <person name="Martijn J."/>
            <person name="Lind A.E."/>
            <person name="van Eijk R."/>
            <person name="Schleper C."/>
            <person name="Guy L."/>
            <person name="Ettema T.J."/>
        </authorList>
    </citation>
    <scope>NUCLEOTIDE SEQUENCE</scope>
</reference>